<sequence>MLSAFTARPIVEFKQRDKSKIESILAFGDRVLVGLQSGALRIYRVNELHDQDVPEVQDVDGVEGEEVHEEKIKLADLLREEEKFSRRPVQQLAIIKEASILLSLSDSYVSIHDLNSYALQERLERTKGATTFAVTSDIVIKDEIPSIVTKLAVAVKRKILIWSWQDMEVDEEVTEMTLIAAVKSLTWSTRTKLVAGMDPGFVMVDVDSQEITDINKPSALGEAGPPGSARFGSVNSSGMGYMGMGSWIPKPLATRLKEGQMLLAKDVNTLFIDEDGNALDKRQIPWPSAPESLGYSYPYMLALSAPAKGALEVRNPDTLSLLQSIALPNASFIHVPQPYISLAHAGKGFLVASDRCIWRMGALDYDTQIEDLIHSGRYDEAISLLNMLEDTLLKDKEGQLRRVKILKAQGFFHQKRYQDAMDLFGEAHAPPELVVALYPKSIAGELSSFEAEQEPENEAAAEPPTEGSSSVPASPNKSTLGTASTLGRAMFGKWKAEHKVPDSDAASIRSEKPSMDDSASVRGKPAVDKPLEGKDFLKAVHALQGFLAESRKQIQKFINFDGTLKQPLPTSSDSQVEPEKPAFQKFILEPEEGDIDWTQKLLEVAITVDTVLFRAYMIRSPTMAGSLFRIENFCDPEVVKEKLYDNGRYLDLIDFLHGKKLHREALELLEKFGKDAAEQSGNPALKGPQRMVGYLQQLPPDLVELIFEFVKWPLEADPKLGMEVFVADTKNADDLPRHRVAEYLENFDYKLAVAYLEHIIYEPHINEGEPHFHQKLIDLYLRRLKSSEGGEFGDFSSEEERTQWKESLEKILKTSTHYHRAKAFSQLPSEDPMYYESRAIVLSSMGQHKQALQIYVFNIQSPQKAEEYANEIYRSTHPALDSTSHPLHATPDTSPDDDADPGIYLTLLALYLAPPHPHKPQWEPALTLLSKHGARLPAGSTLALIPPSLPVADLESYFRGRVRTANSVLRQERMLASLRSVVKLDVDAALLLGEARAGGGLAAVDDEKRAMTKGMMGGGGRNRRVLITEDRHCKVCGKRFGGSAIRVFPDNSVVHYGCVDRSVGRKGAARAW</sequence>
<dbReference type="GO" id="GO:0006886">
    <property type="term" value="P:intracellular protein transport"/>
    <property type="evidence" value="ECO:0007669"/>
    <property type="project" value="UniProtKB-UniRule"/>
</dbReference>
<evidence type="ECO:0000256" key="4">
    <source>
        <dbReference type="PROSITE-ProRule" id="PRU01006"/>
    </source>
</evidence>
<dbReference type="PROSITE" id="PS50219">
    <property type="entry name" value="CNH"/>
    <property type="match status" value="1"/>
</dbReference>
<evidence type="ECO:0000256" key="5">
    <source>
        <dbReference type="SAM" id="MobiDB-lite"/>
    </source>
</evidence>
<dbReference type="RefSeq" id="XP_033602940.1">
    <property type="nucleotide sequence ID" value="XM_033748998.1"/>
</dbReference>
<dbReference type="GO" id="GO:0000329">
    <property type="term" value="C:fungal-type vacuole membrane"/>
    <property type="evidence" value="ECO:0007669"/>
    <property type="project" value="TreeGrafter"/>
</dbReference>
<dbReference type="PANTHER" id="PTHR12894:SF49">
    <property type="entry name" value="VAM6_VPS39-LIKE PROTEIN"/>
    <property type="match status" value="1"/>
</dbReference>
<dbReference type="InterPro" id="IPR000547">
    <property type="entry name" value="Clathrin_H-chain/VPS_repeat"/>
</dbReference>
<dbReference type="InterPro" id="IPR001180">
    <property type="entry name" value="CNH_dom"/>
</dbReference>
<dbReference type="InterPro" id="IPR019452">
    <property type="entry name" value="VPS39/TGF_beta_rcpt-assoc_1"/>
</dbReference>
<gene>
    <name evidence="7" type="ORF">EJ05DRAFT_531035</name>
</gene>
<dbReference type="AlphaFoldDB" id="A0A6A6WEA5"/>
<dbReference type="InterPro" id="IPR032914">
    <property type="entry name" value="Vam6/VPS39/TRAP1"/>
</dbReference>
<dbReference type="GeneID" id="54490052"/>
<dbReference type="Pfam" id="PF10366">
    <property type="entry name" value="Vps39_1"/>
    <property type="match status" value="1"/>
</dbReference>
<name>A0A6A6WEA5_9PEZI</name>
<dbReference type="GO" id="GO:0012505">
    <property type="term" value="C:endomembrane system"/>
    <property type="evidence" value="ECO:0007669"/>
    <property type="project" value="UniProtKB-SubCell"/>
</dbReference>
<evidence type="ECO:0000313" key="7">
    <source>
        <dbReference type="EMBL" id="KAF2760489.1"/>
    </source>
</evidence>
<evidence type="ECO:0000256" key="3">
    <source>
        <dbReference type="ARBA" id="ARBA00038201"/>
    </source>
</evidence>
<protein>
    <recommendedName>
        <fullName evidence="6">CNH domain-containing protein</fullName>
    </recommendedName>
</protein>
<evidence type="ECO:0000259" key="6">
    <source>
        <dbReference type="PROSITE" id="PS50219"/>
    </source>
</evidence>
<evidence type="ECO:0000256" key="2">
    <source>
        <dbReference type="ARBA" id="ARBA00023136"/>
    </source>
</evidence>
<dbReference type="PANTHER" id="PTHR12894">
    <property type="entry name" value="CNH DOMAIN CONTAINING"/>
    <property type="match status" value="1"/>
</dbReference>
<feature type="region of interest" description="Disordered" evidence="5">
    <location>
        <begin position="448"/>
        <end position="482"/>
    </location>
</feature>
<dbReference type="Proteomes" id="UP000799437">
    <property type="component" value="Unassembled WGS sequence"/>
</dbReference>
<dbReference type="GO" id="GO:0006914">
    <property type="term" value="P:autophagy"/>
    <property type="evidence" value="ECO:0007669"/>
    <property type="project" value="TreeGrafter"/>
</dbReference>
<feature type="repeat" description="CHCR" evidence="4">
    <location>
        <begin position="728"/>
        <end position="899"/>
    </location>
</feature>
<proteinExistence type="inferred from homology"/>
<feature type="domain" description="CNH" evidence="6">
    <location>
        <begin position="18"/>
        <end position="340"/>
    </location>
</feature>
<evidence type="ECO:0000313" key="8">
    <source>
        <dbReference type="Proteomes" id="UP000799437"/>
    </source>
</evidence>
<dbReference type="InterPro" id="IPR019453">
    <property type="entry name" value="VPS39/TGFA1_Znf"/>
</dbReference>
<organism evidence="7 8">
    <name type="scientific">Pseudovirgaria hyperparasitica</name>
    <dbReference type="NCBI Taxonomy" id="470096"/>
    <lineage>
        <taxon>Eukaryota</taxon>
        <taxon>Fungi</taxon>
        <taxon>Dikarya</taxon>
        <taxon>Ascomycota</taxon>
        <taxon>Pezizomycotina</taxon>
        <taxon>Dothideomycetes</taxon>
        <taxon>Dothideomycetes incertae sedis</taxon>
        <taxon>Acrospermales</taxon>
        <taxon>Acrospermaceae</taxon>
        <taxon>Pseudovirgaria</taxon>
    </lineage>
</organism>
<evidence type="ECO:0000256" key="1">
    <source>
        <dbReference type="ARBA" id="ARBA00004184"/>
    </source>
</evidence>
<keyword evidence="2" id="KW-0472">Membrane</keyword>
<feature type="region of interest" description="Disordered" evidence="5">
    <location>
        <begin position="879"/>
        <end position="898"/>
    </location>
</feature>
<feature type="region of interest" description="Disordered" evidence="5">
    <location>
        <begin position="498"/>
        <end position="524"/>
    </location>
</feature>
<dbReference type="PROSITE" id="PS50236">
    <property type="entry name" value="CHCR"/>
    <property type="match status" value="1"/>
</dbReference>
<comment type="similarity">
    <text evidence="3">Belongs to the VAM6/VPS39 family.</text>
</comment>
<dbReference type="GO" id="GO:0034058">
    <property type="term" value="P:endosomal vesicle fusion"/>
    <property type="evidence" value="ECO:0007669"/>
    <property type="project" value="TreeGrafter"/>
</dbReference>
<dbReference type="Pfam" id="PF00780">
    <property type="entry name" value="CNH"/>
    <property type="match status" value="1"/>
</dbReference>
<feature type="compositionally biased region" description="Polar residues" evidence="5">
    <location>
        <begin position="467"/>
        <end position="482"/>
    </location>
</feature>
<keyword evidence="8" id="KW-1185">Reference proteome</keyword>
<reference evidence="7" key="1">
    <citation type="journal article" date="2020" name="Stud. Mycol.">
        <title>101 Dothideomycetes genomes: a test case for predicting lifestyles and emergence of pathogens.</title>
        <authorList>
            <person name="Haridas S."/>
            <person name="Albert R."/>
            <person name="Binder M."/>
            <person name="Bloem J."/>
            <person name="Labutti K."/>
            <person name="Salamov A."/>
            <person name="Andreopoulos B."/>
            <person name="Baker S."/>
            <person name="Barry K."/>
            <person name="Bills G."/>
            <person name="Bluhm B."/>
            <person name="Cannon C."/>
            <person name="Castanera R."/>
            <person name="Culley D."/>
            <person name="Daum C."/>
            <person name="Ezra D."/>
            <person name="Gonzalez J."/>
            <person name="Henrissat B."/>
            <person name="Kuo A."/>
            <person name="Liang C."/>
            <person name="Lipzen A."/>
            <person name="Lutzoni F."/>
            <person name="Magnuson J."/>
            <person name="Mondo S."/>
            <person name="Nolan M."/>
            <person name="Ohm R."/>
            <person name="Pangilinan J."/>
            <person name="Park H.-J."/>
            <person name="Ramirez L."/>
            <person name="Alfaro M."/>
            <person name="Sun H."/>
            <person name="Tritt A."/>
            <person name="Yoshinaga Y."/>
            <person name="Zwiers L.-H."/>
            <person name="Turgeon B."/>
            <person name="Goodwin S."/>
            <person name="Spatafora J."/>
            <person name="Crous P."/>
            <person name="Grigoriev I."/>
        </authorList>
    </citation>
    <scope>NUCLEOTIDE SEQUENCE</scope>
    <source>
        <strain evidence="7">CBS 121739</strain>
    </source>
</reference>
<dbReference type="Pfam" id="PF10367">
    <property type="entry name" value="zf-Vps39_C"/>
    <property type="match status" value="1"/>
</dbReference>
<comment type="subcellular location">
    <subcellularLocation>
        <location evidence="1">Endomembrane system</location>
        <topology evidence="1">Peripheral membrane protein</topology>
    </subcellularLocation>
</comment>
<dbReference type="EMBL" id="ML996568">
    <property type="protein sequence ID" value="KAF2760489.1"/>
    <property type="molecule type" value="Genomic_DNA"/>
</dbReference>
<accession>A0A6A6WEA5</accession>
<dbReference type="OrthoDB" id="5325112at2759"/>